<keyword evidence="2" id="KW-0378">Hydrolase</keyword>
<evidence type="ECO:0000313" key="3">
    <source>
        <dbReference type="Proteomes" id="UP000764045"/>
    </source>
</evidence>
<keyword evidence="2" id="KW-0326">Glycosidase</keyword>
<organism evidence="2 3">
    <name type="scientific">Marseilla massiliensis</name>
    <dbReference type="NCBI Taxonomy" id="1841864"/>
    <lineage>
        <taxon>Bacteria</taxon>
        <taxon>Pseudomonadati</taxon>
        <taxon>Bacteroidota</taxon>
        <taxon>Bacteroidia</taxon>
        <taxon>Bacteroidales</taxon>
        <taxon>Prevotellaceae</taxon>
        <taxon>Marseilla</taxon>
    </lineage>
</organism>
<gene>
    <name evidence="2" type="ORF">H6B30_00010</name>
</gene>
<keyword evidence="3" id="KW-1185">Reference proteome</keyword>
<feature type="chain" id="PRO_5036934429" evidence="1">
    <location>
        <begin position="19"/>
        <end position="626"/>
    </location>
</feature>
<dbReference type="RefSeq" id="WP_205106650.1">
    <property type="nucleotide sequence ID" value="NZ_JACJJL010000001.1"/>
</dbReference>
<feature type="signal peptide" evidence="1">
    <location>
        <begin position="1"/>
        <end position="18"/>
    </location>
</feature>
<name>A0A938WF12_9BACT</name>
<evidence type="ECO:0000313" key="2">
    <source>
        <dbReference type="EMBL" id="MBM6660151.1"/>
    </source>
</evidence>
<dbReference type="GO" id="GO:0016798">
    <property type="term" value="F:hydrolase activity, acting on glycosyl bonds"/>
    <property type="evidence" value="ECO:0007669"/>
    <property type="project" value="UniProtKB-KW"/>
</dbReference>
<keyword evidence="1" id="KW-0732">Signal</keyword>
<dbReference type="EMBL" id="JACJJL010000001">
    <property type="protein sequence ID" value="MBM6660151.1"/>
    <property type="molecule type" value="Genomic_DNA"/>
</dbReference>
<dbReference type="InterPro" id="IPR008928">
    <property type="entry name" value="6-hairpin_glycosidase_sf"/>
</dbReference>
<accession>A0A938WF12</accession>
<protein>
    <submittedName>
        <fullName evidence="2">Six-hairpin glycosidase</fullName>
    </submittedName>
</protein>
<comment type="caution">
    <text evidence="2">The sequence shown here is derived from an EMBL/GenBank/DDBJ whole genome shotgun (WGS) entry which is preliminary data.</text>
</comment>
<reference evidence="2 3" key="1">
    <citation type="journal article" date="2021" name="Sci. Rep.">
        <title>The distribution of antibiotic resistance genes in chicken gut microbiota commensals.</title>
        <authorList>
            <person name="Juricova H."/>
            <person name="Matiasovicova J."/>
            <person name="Kubasova T."/>
            <person name="Cejkova D."/>
            <person name="Rychlik I."/>
        </authorList>
    </citation>
    <scope>NUCLEOTIDE SEQUENCE [LARGE SCALE GENOMIC DNA]</scope>
    <source>
        <strain evidence="2 3">An819</strain>
    </source>
</reference>
<sequence>MKKFVFFLFCLLCCQIIAAQRVCYSDGSITIEGDPMTWTLATDGTQYPWVTSQYQWGKTYYEADGEIAVNTERRQDGSDIVETYTFTNTSKRKVSLKNVGIYTPFNDNYPDAKTCMTQRCNAHINANGRGAWVNALRMNGVGPHLGLMVTEGEITDYDVWERGQKKGMSNFRGVLALCPPDMMLKPGQSYRLTWRIFTHQGGDFDQQLLRRGGTVVRSEKYVYAVGETAKVDFATSRGTKTVRRKITATGDIDIEYKGTHALLLGISDEQKLIEKRIRFILERQQMQDKSDSRYGAFMIFDNEGDSILTNDQGRSDLSEGRERLGIGIALAAYGLIEKEESRNEKLLSALERYAKFVRERLQYPDYRTKSNVNGGKNRGYNYAWVADFYFRMAMLTGEAQYARDGYATLQSLYRQFGYGFYCIDYPVTTGLQALQQTGLTFERDMLLQDFKATADIFVKNGLNFPSFEVNYEQSIIAPAVQFLCEVYLATKEQKYLKAAQGMMPALGALSARQPNYHQHEIAIRHWDGYWFGKRQTYGDVYPQYWSCITAAAYHYYAKATGIQDYQQRAENIVRGNLSLFREDGSATCAFVFPRRVNDEPAHYADAYANDQDWALLYYMLVNEKNI</sequence>
<proteinExistence type="predicted"/>
<dbReference type="AlphaFoldDB" id="A0A938WF12"/>
<evidence type="ECO:0000256" key="1">
    <source>
        <dbReference type="SAM" id="SignalP"/>
    </source>
</evidence>
<dbReference type="GO" id="GO:0005975">
    <property type="term" value="P:carbohydrate metabolic process"/>
    <property type="evidence" value="ECO:0007669"/>
    <property type="project" value="InterPro"/>
</dbReference>
<dbReference type="SUPFAM" id="SSF48208">
    <property type="entry name" value="Six-hairpin glycosidases"/>
    <property type="match status" value="1"/>
</dbReference>
<dbReference type="Proteomes" id="UP000764045">
    <property type="component" value="Unassembled WGS sequence"/>
</dbReference>